<dbReference type="AlphaFoldDB" id="A0A3A4AUL5"/>
<organism evidence="3 4">
    <name type="scientific">Bailinhaonella thermotolerans</name>
    <dbReference type="NCBI Taxonomy" id="1070861"/>
    <lineage>
        <taxon>Bacteria</taxon>
        <taxon>Bacillati</taxon>
        <taxon>Actinomycetota</taxon>
        <taxon>Actinomycetes</taxon>
        <taxon>Streptosporangiales</taxon>
        <taxon>Streptosporangiaceae</taxon>
        <taxon>Bailinhaonella</taxon>
    </lineage>
</organism>
<evidence type="ECO:0000256" key="1">
    <source>
        <dbReference type="SAM" id="MobiDB-lite"/>
    </source>
</evidence>
<reference evidence="3 4" key="1">
    <citation type="submission" date="2018-09" db="EMBL/GenBank/DDBJ databases">
        <title>YIM 75507 draft genome.</title>
        <authorList>
            <person name="Tang S."/>
            <person name="Feng Y."/>
        </authorList>
    </citation>
    <scope>NUCLEOTIDE SEQUENCE [LARGE SCALE GENOMIC DNA]</scope>
    <source>
        <strain evidence="3 4">YIM 75507</strain>
    </source>
</reference>
<evidence type="ECO:0000259" key="2">
    <source>
        <dbReference type="Pfam" id="PF04480"/>
    </source>
</evidence>
<name>A0A3A4AUL5_9ACTN</name>
<keyword evidence="4" id="KW-1185">Reference proteome</keyword>
<dbReference type="OrthoDB" id="3173471at2"/>
<accession>A0A3A4AUL5</accession>
<dbReference type="SUPFAM" id="SSF52980">
    <property type="entry name" value="Restriction endonuclease-like"/>
    <property type="match status" value="1"/>
</dbReference>
<dbReference type="RefSeq" id="WP_119929497.1">
    <property type="nucleotide sequence ID" value="NZ_QZEY01000013.1"/>
</dbReference>
<dbReference type="Gene3D" id="3.40.960.10">
    <property type="entry name" value="VSR Endonuclease"/>
    <property type="match status" value="1"/>
</dbReference>
<sequence length="329" mass="37203">MEIGENVLSGGERGGAGRRRGRSLTAREPARLTNGGYLFADARRDLISRAGLYARVSRPPAVVCRRTAAFVWGVDVLPPGRHPDAWDVELMVPRGHTPARRPGCAVYQGELPAGDVTREKGMWVTTKARTALDCGRWLPRMEALAALDRFLRIGVDREDLLRRAQGLSGRRNARRLRDLIELADPRAQSPSESWTRALLTEYGLPRPEPQIHVPLPDGRWVFIDMGWRKYRVGVEYDGAAHHTTPRQREHDERRRRELAEAGWLIIPVRKGDILGSPHRLIEHVTEKLMDRGWAPGTDEAQEIRKALLRAAARHAPGTRRRDRPRGSWS</sequence>
<dbReference type="Pfam" id="PF04480">
    <property type="entry name" value="DUF559"/>
    <property type="match status" value="1"/>
</dbReference>
<comment type="caution">
    <text evidence="3">The sequence shown here is derived from an EMBL/GenBank/DDBJ whole genome shotgun (WGS) entry which is preliminary data.</text>
</comment>
<dbReference type="InterPro" id="IPR011335">
    <property type="entry name" value="Restrct_endonuc-II-like"/>
</dbReference>
<dbReference type="Proteomes" id="UP000265768">
    <property type="component" value="Unassembled WGS sequence"/>
</dbReference>
<gene>
    <name evidence="3" type="ORF">D5H75_27770</name>
</gene>
<feature type="domain" description="DUF559" evidence="2">
    <location>
        <begin position="223"/>
        <end position="288"/>
    </location>
</feature>
<evidence type="ECO:0000313" key="4">
    <source>
        <dbReference type="Proteomes" id="UP000265768"/>
    </source>
</evidence>
<feature type="region of interest" description="Disordered" evidence="1">
    <location>
        <begin position="1"/>
        <end position="27"/>
    </location>
</feature>
<dbReference type="InterPro" id="IPR007569">
    <property type="entry name" value="DUF559"/>
</dbReference>
<proteinExistence type="predicted"/>
<evidence type="ECO:0000313" key="3">
    <source>
        <dbReference type="EMBL" id="RJL25138.1"/>
    </source>
</evidence>
<dbReference type="EMBL" id="QZEY01000013">
    <property type="protein sequence ID" value="RJL25138.1"/>
    <property type="molecule type" value="Genomic_DNA"/>
</dbReference>
<protein>
    <submittedName>
        <fullName evidence="3">DUF559 domain-containing protein</fullName>
    </submittedName>
</protein>